<accession>A0A0L0H4D5</accession>
<evidence type="ECO:0000256" key="6">
    <source>
        <dbReference type="SAM" id="MobiDB-lite"/>
    </source>
</evidence>
<sequence>MTRVTKMARKTHEEASGFVVTPLLPKSNSTGEQPDSTKKRKRKEEVVAAPTEAKKHKHAEKSSKEEKKKRKEKKSPEGTSDGPKVADSTEVSEKTPKPNKKRKGEDNSPAVGERQTDNTPAAPSTGGSAQKKKKMRHRSKAESTQGAGTSGGKRGKGKVAEDGLSKYEREALRRRTRREAMREKKMVCYLCRSMGHSIKFCPKATEQDKQAVSGICYKCGSTAHKSSECKKMVDPKNPYPFAHCFVCDQQGHLASLCPKNERGLYPNGGGCKYCGSVRHLARDCKPALQEAGITTLGTIDLKQGGDDDDVFVALHKMQGDKEKAAETTKPGTRKSSKKKVVKF</sequence>
<reference evidence="8 9" key="1">
    <citation type="submission" date="2009-08" db="EMBL/GenBank/DDBJ databases">
        <title>The Genome Sequence of Spizellomyces punctatus strain DAOM BR117.</title>
        <authorList>
            <consortium name="The Broad Institute Genome Sequencing Platform"/>
            <person name="Russ C."/>
            <person name="Cuomo C."/>
            <person name="Shea T."/>
            <person name="Young S.K."/>
            <person name="Zeng Q."/>
            <person name="Koehrsen M."/>
            <person name="Haas B."/>
            <person name="Borodovsky M."/>
            <person name="Guigo R."/>
            <person name="Alvarado L."/>
            <person name="Berlin A."/>
            <person name="Bochicchio J."/>
            <person name="Borenstein D."/>
            <person name="Chapman S."/>
            <person name="Chen Z."/>
            <person name="Engels R."/>
            <person name="Freedman E."/>
            <person name="Gellesch M."/>
            <person name="Goldberg J."/>
            <person name="Griggs A."/>
            <person name="Gujja S."/>
            <person name="Heiman D."/>
            <person name="Hepburn T."/>
            <person name="Howarth C."/>
            <person name="Jen D."/>
            <person name="Larson L."/>
            <person name="Lewis B."/>
            <person name="Mehta T."/>
            <person name="Park D."/>
            <person name="Pearson M."/>
            <person name="Roberts A."/>
            <person name="Saif S."/>
            <person name="Shenoy N."/>
            <person name="Sisk P."/>
            <person name="Stolte C."/>
            <person name="Sykes S."/>
            <person name="Thomson T."/>
            <person name="Walk T."/>
            <person name="White J."/>
            <person name="Yandava C."/>
            <person name="Burger G."/>
            <person name="Gray M.W."/>
            <person name="Holland P.W.H."/>
            <person name="King N."/>
            <person name="Lang F.B.F."/>
            <person name="Roger A.J."/>
            <person name="Ruiz-Trillo I."/>
            <person name="Lander E."/>
            <person name="Nusbaum C."/>
        </authorList>
    </citation>
    <scope>NUCLEOTIDE SEQUENCE [LARGE SCALE GENOMIC DNA]</scope>
    <source>
        <strain evidence="8 9">DAOM BR117</strain>
    </source>
</reference>
<dbReference type="PANTHER" id="PTHR46242">
    <property type="entry name" value="ZINC FINGER CCHC DOMAIN-CONTAINING PROTEIN 9 ZCCHC9"/>
    <property type="match status" value="1"/>
</dbReference>
<dbReference type="GO" id="GO:0005730">
    <property type="term" value="C:nucleolus"/>
    <property type="evidence" value="ECO:0007669"/>
    <property type="project" value="TreeGrafter"/>
</dbReference>
<feature type="domain" description="CCHC-type" evidence="7">
    <location>
        <begin position="244"/>
        <end position="259"/>
    </location>
</feature>
<dbReference type="SUPFAM" id="SSF57756">
    <property type="entry name" value="Retrovirus zinc finger-like domains"/>
    <property type="match status" value="2"/>
</dbReference>
<dbReference type="EMBL" id="KQ257469">
    <property type="protein sequence ID" value="KNC96370.1"/>
    <property type="molecule type" value="Genomic_DNA"/>
</dbReference>
<protein>
    <recommendedName>
        <fullName evidence="7">CCHC-type domain-containing protein</fullName>
    </recommendedName>
</protein>
<dbReference type="GO" id="GO:0003676">
    <property type="term" value="F:nucleic acid binding"/>
    <property type="evidence" value="ECO:0007669"/>
    <property type="project" value="InterPro"/>
</dbReference>
<feature type="compositionally biased region" description="Basic residues" evidence="6">
    <location>
        <begin position="331"/>
        <end position="343"/>
    </location>
</feature>
<dbReference type="InterPro" id="IPR036875">
    <property type="entry name" value="Znf_CCHC_sf"/>
</dbReference>
<dbReference type="Gene3D" id="4.10.60.10">
    <property type="entry name" value="Zinc finger, CCHC-type"/>
    <property type="match status" value="2"/>
</dbReference>
<evidence type="ECO:0000256" key="2">
    <source>
        <dbReference type="ARBA" id="ARBA00022737"/>
    </source>
</evidence>
<dbReference type="AlphaFoldDB" id="A0A0L0H4D5"/>
<evidence type="ECO:0000313" key="9">
    <source>
        <dbReference type="Proteomes" id="UP000053201"/>
    </source>
</evidence>
<evidence type="ECO:0000259" key="7">
    <source>
        <dbReference type="PROSITE" id="PS50158"/>
    </source>
</evidence>
<gene>
    <name evidence="8" type="ORF">SPPG_08271</name>
</gene>
<feature type="compositionally biased region" description="Basic residues" evidence="6">
    <location>
        <begin position="130"/>
        <end position="139"/>
    </location>
</feature>
<evidence type="ECO:0000256" key="1">
    <source>
        <dbReference type="ARBA" id="ARBA00022723"/>
    </source>
</evidence>
<keyword evidence="3 5" id="KW-0863">Zinc-finger</keyword>
<feature type="region of interest" description="Disordered" evidence="6">
    <location>
        <begin position="318"/>
        <end position="343"/>
    </location>
</feature>
<dbReference type="SMART" id="SM00343">
    <property type="entry name" value="ZnF_C2HC"/>
    <property type="match status" value="4"/>
</dbReference>
<name>A0A0L0H4D5_SPIPD</name>
<dbReference type="FunFam" id="4.10.60.10:FF:000091">
    <property type="entry name" value="Zinc finger CCHC-type-containing 9"/>
    <property type="match status" value="1"/>
</dbReference>
<dbReference type="PROSITE" id="PS50158">
    <property type="entry name" value="ZF_CCHC"/>
    <property type="match status" value="2"/>
</dbReference>
<dbReference type="PANTHER" id="PTHR46242:SF1">
    <property type="entry name" value="ZINC FINGER CCHC DOMAIN-CONTAINING PROTEIN 9"/>
    <property type="match status" value="1"/>
</dbReference>
<feature type="compositionally biased region" description="Basic and acidic residues" evidence="6">
    <location>
        <begin position="158"/>
        <end position="167"/>
    </location>
</feature>
<dbReference type="OMA" id="CCKLCKE"/>
<dbReference type="GeneID" id="27691442"/>
<feature type="region of interest" description="Disordered" evidence="6">
    <location>
        <begin position="1"/>
        <end position="167"/>
    </location>
</feature>
<dbReference type="STRING" id="645134.A0A0L0H4D5"/>
<feature type="domain" description="CCHC-type" evidence="7">
    <location>
        <begin position="216"/>
        <end position="231"/>
    </location>
</feature>
<dbReference type="Proteomes" id="UP000053201">
    <property type="component" value="Unassembled WGS sequence"/>
</dbReference>
<dbReference type="RefSeq" id="XP_016604410.1">
    <property type="nucleotide sequence ID" value="XM_016756428.1"/>
</dbReference>
<proteinExistence type="predicted"/>
<evidence type="ECO:0000313" key="8">
    <source>
        <dbReference type="EMBL" id="KNC96370.1"/>
    </source>
</evidence>
<organism evidence="8 9">
    <name type="scientific">Spizellomyces punctatus (strain DAOM BR117)</name>
    <dbReference type="NCBI Taxonomy" id="645134"/>
    <lineage>
        <taxon>Eukaryota</taxon>
        <taxon>Fungi</taxon>
        <taxon>Fungi incertae sedis</taxon>
        <taxon>Chytridiomycota</taxon>
        <taxon>Chytridiomycota incertae sedis</taxon>
        <taxon>Chytridiomycetes</taxon>
        <taxon>Spizellomycetales</taxon>
        <taxon>Spizellomycetaceae</taxon>
        <taxon>Spizellomyces</taxon>
    </lineage>
</organism>
<keyword evidence="2" id="KW-0677">Repeat</keyword>
<keyword evidence="9" id="KW-1185">Reference proteome</keyword>
<dbReference type="GO" id="GO:0008270">
    <property type="term" value="F:zinc ion binding"/>
    <property type="evidence" value="ECO:0007669"/>
    <property type="project" value="UniProtKB-KW"/>
</dbReference>
<dbReference type="OrthoDB" id="3863715at2759"/>
<evidence type="ECO:0000256" key="5">
    <source>
        <dbReference type="PROSITE-ProRule" id="PRU00047"/>
    </source>
</evidence>
<keyword evidence="1" id="KW-0479">Metal-binding</keyword>
<dbReference type="VEuPathDB" id="FungiDB:SPPG_08271"/>
<feature type="compositionally biased region" description="Polar residues" evidence="6">
    <location>
        <begin position="117"/>
        <end position="128"/>
    </location>
</feature>
<dbReference type="InterPro" id="IPR042246">
    <property type="entry name" value="ZCCHC9"/>
</dbReference>
<dbReference type="InterPro" id="IPR001878">
    <property type="entry name" value="Znf_CCHC"/>
</dbReference>
<evidence type="ECO:0000256" key="3">
    <source>
        <dbReference type="ARBA" id="ARBA00022771"/>
    </source>
</evidence>
<dbReference type="eggNOG" id="KOG4400">
    <property type="taxonomic scope" value="Eukaryota"/>
</dbReference>
<keyword evidence="4" id="KW-0862">Zinc</keyword>
<dbReference type="InParanoid" id="A0A0L0H4D5"/>
<evidence type="ECO:0000256" key="4">
    <source>
        <dbReference type="ARBA" id="ARBA00022833"/>
    </source>
</evidence>